<dbReference type="SMART" id="SM00228">
    <property type="entry name" value="PDZ"/>
    <property type="match status" value="1"/>
</dbReference>
<dbReference type="CDD" id="cd21943">
    <property type="entry name" value="LGNbd_FRMPD4"/>
    <property type="match status" value="1"/>
</dbReference>
<dbReference type="Gene3D" id="1.20.80.10">
    <property type="match status" value="1"/>
</dbReference>
<evidence type="ECO:0000256" key="2">
    <source>
        <dbReference type="ARBA" id="ARBA00023018"/>
    </source>
</evidence>
<dbReference type="InParanoid" id="L8Y2L7"/>
<feature type="compositionally biased region" description="Low complexity" evidence="10">
    <location>
        <begin position="848"/>
        <end position="867"/>
    </location>
</feature>
<evidence type="ECO:0000256" key="8">
    <source>
        <dbReference type="ARBA" id="ARBA00076419"/>
    </source>
</evidence>
<dbReference type="PANTHER" id="PTHR46221:SF4">
    <property type="entry name" value="FERM AND PDZ DOMAIN-CONTAINING PROTEIN 4"/>
    <property type="match status" value="1"/>
</dbReference>
<feature type="region of interest" description="Disordered" evidence="10">
    <location>
        <begin position="976"/>
        <end position="1017"/>
    </location>
</feature>
<keyword evidence="2" id="KW-0770">Synapse</keyword>
<dbReference type="InterPro" id="IPR014352">
    <property type="entry name" value="FERM/acyl-CoA-bd_prot_sf"/>
</dbReference>
<dbReference type="Pfam" id="PF00595">
    <property type="entry name" value="PDZ"/>
    <property type="match status" value="1"/>
</dbReference>
<keyword evidence="14" id="KW-1185">Reference proteome</keyword>
<evidence type="ECO:0000256" key="1">
    <source>
        <dbReference type="ARBA" id="ARBA00004552"/>
    </source>
</evidence>
<dbReference type="PANTHER" id="PTHR46221">
    <property type="entry name" value="FERM AND PDZ DOMAIN-CONTAINING PROTEIN FAMILY MEMBER"/>
    <property type="match status" value="1"/>
</dbReference>
<feature type="domain" description="FERM" evidence="11">
    <location>
        <begin position="150"/>
        <end position="465"/>
    </location>
</feature>
<dbReference type="InterPro" id="IPR029071">
    <property type="entry name" value="Ubiquitin-like_domsf"/>
</dbReference>
<dbReference type="InterPro" id="IPR049385">
    <property type="entry name" value="FAK1-like_FERM_C"/>
</dbReference>
<dbReference type="InterPro" id="IPR000299">
    <property type="entry name" value="FERM_domain"/>
</dbReference>
<dbReference type="FunFam" id="2.30.42.10:FF:000053">
    <property type="entry name" value="FERM and PDZ domain-containing protein 4"/>
    <property type="match status" value="1"/>
</dbReference>
<evidence type="ECO:0000313" key="14">
    <source>
        <dbReference type="Proteomes" id="UP000011518"/>
    </source>
</evidence>
<evidence type="ECO:0000259" key="11">
    <source>
        <dbReference type="PROSITE" id="PS50057"/>
    </source>
</evidence>
<proteinExistence type="predicted"/>
<dbReference type="PROSITE" id="PS50106">
    <property type="entry name" value="PDZ"/>
    <property type="match status" value="1"/>
</dbReference>
<feature type="compositionally biased region" description="Polar residues" evidence="10">
    <location>
        <begin position="1177"/>
        <end position="1186"/>
    </location>
</feature>
<evidence type="ECO:0000256" key="4">
    <source>
        <dbReference type="ARBA" id="ARBA00023273"/>
    </source>
</evidence>
<dbReference type="CDD" id="cd14473">
    <property type="entry name" value="FERM_B-lobe"/>
    <property type="match status" value="1"/>
</dbReference>
<comment type="subcellular location">
    <subcellularLocation>
        <location evidence="1">Cell projection</location>
        <location evidence="1">Dendritic spine</location>
    </subcellularLocation>
</comment>
<reference evidence="14" key="1">
    <citation type="submission" date="2012-07" db="EMBL/GenBank/DDBJ databases">
        <title>Genome of the Chinese tree shrew, a rising model animal genetically related to primates.</title>
        <authorList>
            <person name="Zhang G."/>
            <person name="Fan Y."/>
            <person name="Yao Y."/>
            <person name="Huang Z."/>
        </authorList>
    </citation>
    <scope>NUCLEOTIDE SEQUENCE [LARGE SCALE GENOMIC DNA]</scope>
</reference>
<dbReference type="Pfam" id="PF00373">
    <property type="entry name" value="FERM_M"/>
    <property type="match status" value="1"/>
</dbReference>
<dbReference type="InterPro" id="IPR019748">
    <property type="entry name" value="FERM_central"/>
</dbReference>
<dbReference type="InterPro" id="IPR011993">
    <property type="entry name" value="PH-like_dom_sf"/>
</dbReference>
<dbReference type="CDD" id="cd13183">
    <property type="entry name" value="FERM_C_FRMPD1_FRMPD3_FRMPD4"/>
    <property type="match status" value="1"/>
</dbReference>
<evidence type="ECO:0000256" key="5">
    <source>
        <dbReference type="ARBA" id="ARBA00056589"/>
    </source>
</evidence>
<dbReference type="InterPro" id="IPR001478">
    <property type="entry name" value="PDZ"/>
</dbReference>
<comment type="function">
    <text evidence="5">Positive regulator of dendritic spine morphogenesis and density. Required for the maintenance of excitatory synaptic transmission. Binds phosphatidylinositol 4,5-bisphosphate.</text>
</comment>
<reference evidence="14" key="2">
    <citation type="journal article" date="2013" name="Nat. Commun.">
        <title>Genome of the Chinese tree shrew.</title>
        <authorList>
            <person name="Fan Y."/>
            <person name="Huang Z.Y."/>
            <person name="Cao C.C."/>
            <person name="Chen C.S."/>
            <person name="Chen Y.X."/>
            <person name="Fan D.D."/>
            <person name="He J."/>
            <person name="Hou H.L."/>
            <person name="Hu L."/>
            <person name="Hu X.T."/>
            <person name="Jiang X.T."/>
            <person name="Lai R."/>
            <person name="Lang Y.S."/>
            <person name="Liang B."/>
            <person name="Liao S.G."/>
            <person name="Mu D."/>
            <person name="Ma Y.Y."/>
            <person name="Niu Y.Y."/>
            <person name="Sun X.Q."/>
            <person name="Xia J.Q."/>
            <person name="Xiao J."/>
            <person name="Xiong Z.Q."/>
            <person name="Xu L."/>
            <person name="Yang L."/>
            <person name="Zhang Y."/>
            <person name="Zhao W."/>
            <person name="Zhao X.D."/>
            <person name="Zheng Y.T."/>
            <person name="Zhou J.M."/>
            <person name="Zhu Y.B."/>
            <person name="Zhang G.J."/>
            <person name="Wang J."/>
            <person name="Yao Y.G."/>
        </authorList>
    </citation>
    <scope>NUCLEOTIDE SEQUENCE [LARGE SCALE GENOMIC DNA]</scope>
</reference>
<protein>
    <recommendedName>
        <fullName evidence="7">FERM and PDZ domain-containing protein 4</fullName>
    </recommendedName>
    <alternativeName>
        <fullName evidence="9">PDZ domain-containing protein 10</fullName>
    </alternativeName>
    <alternativeName>
        <fullName evidence="8">PSD-95-interacting regulator of spine morphogenesis</fullName>
    </alternativeName>
</protein>
<feature type="region of interest" description="Disordered" evidence="10">
    <location>
        <begin position="897"/>
        <end position="929"/>
    </location>
</feature>
<evidence type="ECO:0000256" key="9">
    <source>
        <dbReference type="ARBA" id="ARBA00076507"/>
    </source>
</evidence>
<dbReference type="EMBL" id="KB371031">
    <property type="protein sequence ID" value="ELV09190.1"/>
    <property type="molecule type" value="Genomic_DNA"/>
</dbReference>
<dbReference type="GO" id="GO:0043197">
    <property type="term" value="C:dendritic spine"/>
    <property type="evidence" value="ECO:0007669"/>
    <property type="project" value="UniProtKB-SubCell"/>
</dbReference>
<dbReference type="FunCoup" id="L8Y2L7">
    <property type="interactions" value="28"/>
</dbReference>
<dbReference type="InterPro" id="IPR019749">
    <property type="entry name" value="Band_41_domain"/>
</dbReference>
<feature type="region of interest" description="Disordered" evidence="10">
    <location>
        <begin position="846"/>
        <end position="873"/>
    </location>
</feature>
<dbReference type="InterPro" id="IPR041779">
    <property type="entry name" value="FRMPD1/3/4_FERM_C"/>
</dbReference>
<dbReference type="SUPFAM" id="SSF50156">
    <property type="entry name" value="PDZ domain-like"/>
    <property type="match status" value="1"/>
</dbReference>
<feature type="region of interest" description="Disordered" evidence="10">
    <location>
        <begin position="1159"/>
        <end position="1201"/>
    </location>
</feature>
<name>L8Y2L7_TUPCH</name>
<dbReference type="GO" id="GO:0005546">
    <property type="term" value="F:phosphatidylinositol-4,5-bisphosphate binding"/>
    <property type="evidence" value="ECO:0007669"/>
    <property type="project" value="TreeGrafter"/>
</dbReference>
<dbReference type="eggNOG" id="KOG3552">
    <property type="taxonomic scope" value="Eukaryota"/>
</dbReference>
<dbReference type="SUPFAM" id="SSF47031">
    <property type="entry name" value="Second domain of FERM"/>
    <property type="match status" value="1"/>
</dbReference>
<accession>L8Y2L7</accession>
<keyword evidence="4" id="KW-0966">Cell projection</keyword>
<feature type="region of interest" description="Disordered" evidence="10">
    <location>
        <begin position="755"/>
        <end position="793"/>
    </location>
</feature>
<dbReference type="SMART" id="SM00295">
    <property type="entry name" value="B41"/>
    <property type="match status" value="1"/>
</dbReference>
<comment type="subunit">
    <text evidence="6">Interacts (via C-terminus) with DLG1, DLG2, DLG3 and DLG4/PSD95. Interacts (via N-terminus) with ARHGEF7; the interaction is mediated by the PDZ domain. Interacts with GPSM2 (via TPR repeat region).</text>
</comment>
<evidence type="ECO:0000256" key="3">
    <source>
        <dbReference type="ARBA" id="ARBA00023121"/>
    </source>
</evidence>
<evidence type="ECO:0000256" key="10">
    <source>
        <dbReference type="SAM" id="MobiDB-lite"/>
    </source>
</evidence>
<dbReference type="Gene3D" id="3.10.20.90">
    <property type="entry name" value="Phosphatidylinositol 3-kinase Catalytic Subunit, Chain A, domain 1"/>
    <property type="match status" value="1"/>
</dbReference>
<dbReference type="SUPFAM" id="SSF50729">
    <property type="entry name" value="PH domain-like"/>
    <property type="match status" value="1"/>
</dbReference>
<dbReference type="CDD" id="cd06769">
    <property type="entry name" value="PDZ_FRMPD1_3_4-like"/>
    <property type="match status" value="1"/>
</dbReference>
<evidence type="ECO:0000256" key="7">
    <source>
        <dbReference type="ARBA" id="ARBA00070890"/>
    </source>
</evidence>
<feature type="compositionally biased region" description="Basic residues" evidence="10">
    <location>
        <begin position="1192"/>
        <end position="1201"/>
    </location>
</feature>
<dbReference type="Proteomes" id="UP000011518">
    <property type="component" value="Unassembled WGS sequence"/>
</dbReference>
<dbReference type="FunFam" id="2.30.29.30:FF:000066">
    <property type="entry name" value="FERM and PDZ domain-containing protein 4"/>
    <property type="match status" value="1"/>
</dbReference>
<gene>
    <name evidence="13" type="ORF">TREES_T100007044</name>
</gene>
<dbReference type="InterPro" id="IPR035963">
    <property type="entry name" value="FERM_2"/>
</dbReference>
<keyword evidence="3" id="KW-0446">Lipid-binding</keyword>
<dbReference type="FunFam" id="1.20.80.10:FF:000009">
    <property type="entry name" value="FERM and PDZ domain containing 4"/>
    <property type="match status" value="1"/>
</dbReference>
<sequence length="1485" mass="164053">MTQAIPFDDPRLESCQIIPPAPRKVEMRRDPVLGFGFVAGSEKPVVVRSVTPGGPSEGKLIPGDQIVMINDEPVSAAPRERVIDLVRSCKESILLTVIQPYPSPKSAFISAAKKARLKSNPVKVRFSEEVIINGQVSETVKDNSLLFMPNVLKVYLENGQTKSFRFDCSTSIKDVILTLQEKLSIKGIEHFSLMLEQRTEGAGTRLLLLHEQETLTQVTQRPSSHKMRCLFRISFVPKDPIDLLRRDPVAFEYLYVQSCNDVVQERFGPELKYDIALRLAALQMYIATVTTKQTQKISLKYIEKEWGLETFLPSAVLQSMKEKNIKKALSHLVKANQNLVPPGKKLSALQAKVHYLKFLSDLRLYGGRVFKATLVQAEKRSEVTLLVGPRYGISHVINTKTNLVALLADFSHVNRIEMFTEDESLVRVELHVLDVKPITLLMESSDAMNLACLTAGYYRLLVDSRRSIFNMANKKNAGTQDTGTENKGKHNLLGPDWNCIPQMTTFIGEGEQEAQITYIDSKQKTVDITDSTTCPKDHRHLYIDSTYSSDELNQPLTQSGEVPCEADYRSLAQRSLLTLSGPETLKQAQESPRGAKVSFIFGDLALDDGISPPTLGYERLLDESPEMLEKQRNLYISSANDMKNLDLTSDAESIQFVENSVYANIGDVKNFEAAEGIEEPLLHDICYAENTDDAEDEDEVSCEEDLVVGEMNQPAILNLSGSSDDIIDLTSLPPPEGDDNEDDFLLRSLNMAIAAPPPGFRDSSDEEDSQSQAASFREDKEQGSNLQNDEIPVSLIDAVPTSAEGKCEKGLDNAVISTLEALEALSVSEEQQTSDNSGVAILRAYSPESSSDSGNETNSSEMTESSELATAQKQSENLSRMFLATHEGYHPLAEEQTEFPTSKTPVGGLPPKSSHALAARPATDLPPKVVPSKQILHSDHMEMEPETMETKSVTDYFSKLHMGSVAYSCTSKRKSKLADGEGKAPPNGNMPGKKQQGAKTTEVEEDTKGKFGTVSSRETQNLSTFNLERTAFRKDSQRWYVATDALTEPGKERRGGMPSAWSPHPEADPILLPSNIHLESKVPITNQDPTDFSQANQAYEEAVTWRPLDLRVGSLRTPHSQRALRHSSSILSESVSLETFQERTKGAVSLKCPGITEAQEASSERHAELPLGKKLTKSSSQSSMHFSTEGKVHKRSPVAHKDTKRYRTLPLRKLDGSNWRCRGPFSYCFLNGGQDEDADEDEEGEEAARQVSCLYRPQMTQALPEPISPSLGIGIQKQGRELSKGSVLKVWVEDLSGPDDLVFSSLAFDAQIARINALKESTYAMPDGFLAAQNDANELLCLVRATKGKGEESRPEAYDLTLSQYKQLLSIESRQLGSACRKMAMAEKSPEEMLLAMTSSFQVLCCLTEACMRLVKVVNSEIERQEIVAKIHEVVINYICLLKAAEAATGKTTGNPNVGLSARHSTTMAALVSTLTRSLKMLLNK</sequence>
<organism evidence="13 14">
    <name type="scientific">Tupaia chinensis</name>
    <name type="common">Chinese tree shrew</name>
    <name type="synonym">Tupaia belangeri chinensis</name>
    <dbReference type="NCBI Taxonomy" id="246437"/>
    <lineage>
        <taxon>Eukaryota</taxon>
        <taxon>Metazoa</taxon>
        <taxon>Chordata</taxon>
        <taxon>Craniata</taxon>
        <taxon>Vertebrata</taxon>
        <taxon>Euteleostomi</taxon>
        <taxon>Mammalia</taxon>
        <taxon>Eutheria</taxon>
        <taxon>Euarchontoglires</taxon>
        <taxon>Scandentia</taxon>
        <taxon>Tupaiidae</taxon>
        <taxon>Tupaia</taxon>
    </lineage>
</organism>
<dbReference type="PROSITE" id="PS50057">
    <property type="entry name" value="FERM_3"/>
    <property type="match status" value="1"/>
</dbReference>
<dbReference type="CDD" id="cd17170">
    <property type="entry name" value="FERM_F1_FRMPD4"/>
    <property type="match status" value="1"/>
</dbReference>
<feature type="domain" description="PDZ" evidence="12">
    <location>
        <begin position="24"/>
        <end position="101"/>
    </location>
</feature>
<evidence type="ECO:0000313" key="13">
    <source>
        <dbReference type="EMBL" id="ELV09190.1"/>
    </source>
</evidence>
<dbReference type="InterPro" id="IPR036034">
    <property type="entry name" value="PDZ_sf"/>
</dbReference>
<dbReference type="SUPFAM" id="SSF54236">
    <property type="entry name" value="Ubiquitin-like"/>
    <property type="match status" value="1"/>
</dbReference>
<dbReference type="Gene3D" id="2.30.42.10">
    <property type="match status" value="1"/>
</dbReference>
<evidence type="ECO:0000259" key="12">
    <source>
        <dbReference type="PROSITE" id="PS50106"/>
    </source>
</evidence>
<evidence type="ECO:0000256" key="6">
    <source>
        <dbReference type="ARBA" id="ARBA00062551"/>
    </source>
</evidence>
<dbReference type="Gene3D" id="2.30.29.30">
    <property type="entry name" value="Pleckstrin-homology domain (PH domain)/Phosphotyrosine-binding domain (PTB)"/>
    <property type="match status" value="1"/>
</dbReference>
<dbReference type="Pfam" id="PF21477">
    <property type="entry name" value="FERM_C_FAK1"/>
    <property type="match status" value="1"/>
</dbReference>